<protein>
    <submittedName>
        <fullName evidence="1">Putative geranylgeranyl pyrophosphate synthetase</fullName>
    </submittedName>
</protein>
<dbReference type="EMBL" id="LCWF01000149">
    <property type="protein sequence ID" value="KKY17189.1"/>
    <property type="molecule type" value="Genomic_DNA"/>
</dbReference>
<sequence length="242" mass="27855">MSGVGRVAAPFSITMASSLTTIKNGTEQYGIELIKIPYLSSFIDYQLKAQPQSTEWVHDPIPLFDVALKGIQSGYRQCFRSLPPELPQFQVLCETYDFLCVDVVSHQSIDEIITDLKSCRSDYEREYKRYREVKGDKSRARDTAFKLLYLMLLGDFKNDKTDSVKVYNAVLFIVSHSSTFKWRTRKVIRAAYEARFILSSKQKAQLDKWEKSDAAKLALEDQRDVTTEQEVSDLEIDSDWSD</sequence>
<name>A0A0G2E358_PHACM</name>
<comment type="caution">
    <text evidence="1">The sequence shown here is derived from an EMBL/GenBank/DDBJ whole genome shotgun (WGS) entry which is preliminary data.</text>
</comment>
<proteinExistence type="predicted"/>
<dbReference type="Proteomes" id="UP000053317">
    <property type="component" value="Unassembled WGS sequence"/>
</dbReference>
<reference evidence="1 2" key="2">
    <citation type="submission" date="2015-05" db="EMBL/GenBank/DDBJ databases">
        <authorList>
            <person name="Morales-Cruz A."/>
            <person name="Amrine K.C."/>
            <person name="Cantu D."/>
        </authorList>
    </citation>
    <scope>NUCLEOTIDE SEQUENCE [LARGE SCALE GENOMIC DNA]</scope>
    <source>
        <strain evidence="1">UCRPC4</strain>
    </source>
</reference>
<gene>
    <name evidence="1" type="ORF">UCRPC4_g05682</name>
</gene>
<dbReference type="AlphaFoldDB" id="A0A0G2E358"/>
<dbReference type="OrthoDB" id="5393654at2759"/>
<organism evidence="1 2">
    <name type="scientific">Phaeomoniella chlamydospora</name>
    <name type="common">Phaeoacremonium chlamydosporum</name>
    <dbReference type="NCBI Taxonomy" id="158046"/>
    <lineage>
        <taxon>Eukaryota</taxon>
        <taxon>Fungi</taxon>
        <taxon>Dikarya</taxon>
        <taxon>Ascomycota</taxon>
        <taxon>Pezizomycotina</taxon>
        <taxon>Eurotiomycetes</taxon>
        <taxon>Chaetothyriomycetidae</taxon>
        <taxon>Phaeomoniellales</taxon>
        <taxon>Phaeomoniellaceae</taxon>
        <taxon>Phaeomoniella</taxon>
    </lineage>
</organism>
<reference evidence="1 2" key="1">
    <citation type="submission" date="2015-05" db="EMBL/GenBank/DDBJ databases">
        <title>Distinctive expansion of gene families associated with plant cell wall degradation and secondary metabolism in the genomes of grapevine trunk pathogens.</title>
        <authorList>
            <person name="Lawrence D.P."/>
            <person name="Travadon R."/>
            <person name="Rolshausen P.E."/>
            <person name="Baumgartner K."/>
        </authorList>
    </citation>
    <scope>NUCLEOTIDE SEQUENCE [LARGE SCALE GENOMIC DNA]</scope>
    <source>
        <strain evidence="1">UCRPC4</strain>
    </source>
</reference>
<keyword evidence="2" id="KW-1185">Reference proteome</keyword>
<accession>A0A0G2E358</accession>
<evidence type="ECO:0000313" key="1">
    <source>
        <dbReference type="EMBL" id="KKY17189.1"/>
    </source>
</evidence>
<evidence type="ECO:0000313" key="2">
    <source>
        <dbReference type="Proteomes" id="UP000053317"/>
    </source>
</evidence>